<name>A0A814QLB2_9BILA</name>
<dbReference type="PANTHER" id="PTHR32046:SF11">
    <property type="entry name" value="IMMUNE-ASSOCIATED NUCLEOTIDE-BINDING PROTEIN 10-LIKE"/>
    <property type="match status" value="1"/>
</dbReference>
<keyword evidence="1" id="KW-0175">Coiled coil</keyword>
<evidence type="ECO:0008006" key="5">
    <source>
        <dbReference type="Google" id="ProtNLM"/>
    </source>
</evidence>
<dbReference type="Gene3D" id="3.40.50.300">
    <property type="entry name" value="P-loop containing nucleotide triphosphate hydrolases"/>
    <property type="match status" value="1"/>
</dbReference>
<proteinExistence type="predicted"/>
<protein>
    <recommendedName>
        <fullName evidence="5">G domain-containing protein</fullName>
    </recommendedName>
</protein>
<feature type="coiled-coil region" evidence="1">
    <location>
        <begin position="935"/>
        <end position="969"/>
    </location>
</feature>
<evidence type="ECO:0000313" key="3">
    <source>
        <dbReference type="EMBL" id="CAF1121673.1"/>
    </source>
</evidence>
<dbReference type="OrthoDB" id="10002726at2759"/>
<dbReference type="SUPFAM" id="SSF52540">
    <property type="entry name" value="P-loop containing nucleoside triphosphate hydrolases"/>
    <property type="match status" value="1"/>
</dbReference>
<gene>
    <name evidence="3" type="ORF">RFH988_LOCUS20384</name>
</gene>
<sequence>MAVRKMLHAVISEGSGKGSDANETTPFNIERIAIDQRGFIGSFYDGYEDNIKGKLGIKMKPQFYDAPKEMKCISINGRTPECQNLLKFVNIDHQQRLSILLEMTRATGIASLINYSQLIDKQTRLFYIYQEAYKELDKDHLHQFKKSVITSTCETFATHIITEIIWGIHLLVILQLPLNKEKEIDILLKTLKESIINNKPILTINSQQQALLDQIITTTVYSNIDDLTKIKKLQHIYEAIIELQRDDKICGRLKYILTPIQWFYDHHGIHLPKVFLCKSHEIENLEYYLLQQKSELKVLSFRVNHNLFELLQDKCQRQFNDIQEELSELQVLHMKDIERLYNVVLKIRNGTITQSLIEKEVSLDPPKEIQRLIKNITSHIDELEFKGNLMKLLQNDGFEYCNVADLGIHDRSEGNQIIDMLFGNDSHKALFCSTDKLRNDNQEIWTKLYSEMIEENKKNPQLRLVYADFTYSTYKLKKMTTTLSKDMIANQNPSNSQSSENDRKRKTPSPTPLPSSTDEFINILLLGESGVGKSTFINAFANYLHFQSLDEAQHEKPIVIIPVSFIMTINDNFDEKIIKFGEIDSNENHNDKGQSVTQKCKSYIFNISNEKKLRFIDTPGFGDTRGNQQDNLNMEEIFSFLHNISYLNGICLLFKPEILQLNSYFYSCCIQLFEYFGEKIRDYFIFCFTNARSTFFAPGNTRSFLKIFFESYPAMKIPLEKKNTFCFDSEAFRYLVAIQNSIEFDQNDRNEFEQSWLRSVTESKRFRDFLCNQHSYRKNNEWQSIQDAQFQINFMIRPILETIRNIFRNIFLYNLNSSIKLSATHTIPLSMICYKCNRNPEKFDQFWILPDHIHNTLNMCTSNEQKLIEYRLGYEAVDHQVNESINKLNDYLKVLCKSCARFTQFLMKTSQTQQNDPFLFGIFRMIDEENFICQRETSSDLNKKLIDQLNQLKIEYEQQINEIASNEKIKDLSNIYQLINLVNDIPMVKVQIDAIKSYQQFVLENN</sequence>
<dbReference type="EMBL" id="CAJNOO010001248">
    <property type="protein sequence ID" value="CAF1121673.1"/>
    <property type="molecule type" value="Genomic_DNA"/>
</dbReference>
<dbReference type="InterPro" id="IPR025662">
    <property type="entry name" value="Sigma_54_int_dom_ATP-bd_1"/>
</dbReference>
<dbReference type="InterPro" id="IPR027417">
    <property type="entry name" value="P-loop_NTPase"/>
</dbReference>
<dbReference type="AlphaFoldDB" id="A0A814QLB2"/>
<comment type="caution">
    <text evidence="3">The sequence shown here is derived from an EMBL/GenBank/DDBJ whole genome shotgun (WGS) entry which is preliminary data.</text>
</comment>
<evidence type="ECO:0000313" key="4">
    <source>
        <dbReference type="Proteomes" id="UP000663882"/>
    </source>
</evidence>
<organism evidence="3 4">
    <name type="scientific">Rotaria sordida</name>
    <dbReference type="NCBI Taxonomy" id="392033"/>
    <lineage>
        <taxon>Eukaryota</taxon>
        <taxon>Metazoa</taxon>
        <taxon>Spiralia</taxon>
        <taxon>Gnathifera</taxon>
        <taxon>Rotifera</taxon>
        <taxon>Eurotatoria</taxon>
        <taxon>Bdelloidea</taxon>
        <taxon>Philodinida</taxon>
        <taxon>Philodinidae</taxon>
        <taxon>Rotaria</taxon>
    </lineage>
</organism>
<dbReference type="PANTHER" id="PTHR32046">
    <property type="entry name" value="G DOMAIN-CONTAINING PROTEIN"/>
    <property type="match status" value="1"/>
</dbReference>
<reference evidence="3" key="1">
    <citation type="submission" date="2021-02" db="EMBL/GenBank/DDBJ databases">
        <authorList>
            <person name="Nowell W R."/>
        </authorList>
    </citation>
    <scope>NUCLEOTIDE SEQUENCE</scope>
</reference>
<evidence type="ECO:0000256" key="2">
    <source>
        <dbReference type="SAM" id="MobiDB-lite"/>
    </source>
</evidence>
<feature type="region of interest" description="Disordered" evidence="2">
    <location>
        <begin position="486"/>
        <end position="515"/>
    </location>
</feature>
<accession>A0A814QLB2</accession>
<dbReference type="PROSITE" id="PS00675">
    <property type="entry name" value="SIGMA54_INTERACT_1"/>
    <property type="match status" value="1"/>
</dbReference>
<dbReference type="Proteomes" id="UP000663882">
    <property type="component" value="Unassembled WGS sequence"/>
</dbReference>
<evidence type="ECO:0000256" key="1">
    <source>
        <dbReference type="SAM" id="Coils"/>
    </source>
</evidence>
<feature type="compositionally biased region" description="Low complexity" evidence="2">
    <location>
        <begin position="490"/>
        <end position="499"/>
    </location>
</feature>